<dbReference type="AlphaFoldDB" id="A0A1C3RFE6"/>
<proteinExistence type="predicted"/>
<reference evidence="1 2" key="1">
    <citation type="submission" date="2016-07" db="EMBL/GenBank/DDBJ databases">
        <authorList>
            <person name="Lefevre C.T."/>
        </authorList>
    </citation>
    <scope>NUCLEOTIDE SEQUENCE [LARGE SCALE GENOMIC DNA]</scope>
    <source>
        <strain evidence="1">PR1</strain>
    </source>
</reference>
<accession>A0A1C3RFE6</accession>
<dbReference type="STRING" id="1867952.MTBPR1_160007"/>
<protein>
    <submittedName>
        <fullName evidence="1">Putative Amino acid ABC transporter substrate-binding protein</fullName>
    </submittedName>
</protein>
<evidence type="ECO:0000313" key="2">
    <source>
        <dbReference type="Proteomes" id="UP000231658"/>
    </source>
</evidence>
<dbReference type="EMBL" id="FLYE01000008">
    <property type="protein sequence ID" value="SCA56016.1"/>
    <property type="molecule type" value="Genomic_DNA"/>
</dbReference>
<evidence type="ECO:0000313" key="1">
    <source>
        <dbReference type="EMBL" id="SCA56016.1"/>
    </source>
</evidence>
<dbReference type="Gene3D" id="3.40.190.10">
    <property type="entry name" value="Periplasmic binding protein-like II"/>
    <property type="match status" value="2"/>
</dbReference>
<name>A0A1C3RFE6_9PROT</name>
<gene>
    <name evidence="1" type="ORF">MTBPR1_160007</name>
</gene>
<dbReference type="PANTHER" id="PTHR38834">
    <property type="entry name" value="PERIPLASMIC SUBSTRATE BINDING PROTEIN FAMILY 3"/>
    <property type="match status" value="1"/>
</dbReference>
<keyword evidence="2" id="KW-1185">Reference proteome</keyword>
<organism evidence="1 2">
    <name type="scientific">Candidatus Terasakiella magnetica</name>
    <dbReference type="NCBI Taxonomy" id="1867952"/>
    <lineage>
        <taxon>Bacteria</taxon>
        <taxon>Pseudomonadati</taxon>
        <taxon>Pseudomonadota</taxon>
        <taxon>Alphaproteobacteria</taxon>
        <taxon>Rhodospirillales</taxon>
        <taxon>Terasakiellaceae</taxon>
        <taxon>Terasakiella</taxon>
    </lineage>
</organism>
<dbReference type="Proteomes" id="UP000231658">
    <property type="component" value="Unassembled WGS sequence"/>
</dbReference>
<sequence>MRKIINYSVICTIYCLAFLSPVVAQEKMTRVITTHMPPYSINEGFFRIGAIMDIVQEMRKIVGRSYQVEFLPWKRAQKEVIEFERSKGNAVIFPLGRTAKREEDYRWIVKIITDPIALHAVKNIPITSYEDVKDLKVGVLTSSSGLQLLKKAKFTDIYTCANVVMCAKMLNAGRIDVWLAPGLVAPYVFDKLEMNIDRLKYGYVLKYMDFYLAGAKEMPDNKVLLWLKAYDLLKAQGRIEQILENYQYTGY</sequence>
<dbReference type="PANTHER" id="PTHR38834:SF3">
    <property type="entry name" value="SOLUTE-BINDING PROTEIN FAMILY 3_N-TERMINAL DOMAIN-CONTAINING PROTEIN"/>
    <property type="match status" value="1"/>
</dbReference>
<dbReference type="RefSeq" id="WP_165602624.1">
    <property type="nucleotide sequence ID" value="NZ_FLYE01000008.1"/>
</dbReference>
<dbReference type="SUPFAM" id="SSF53850">
    <property type="entry name" value="Periplasmic binding protein-like II"/>
    <property type="match status" value="1"/>
</dbReference>